<gene>
    <name evidence="1" type="ORF">QYF61_014365</name>
</gene>
<reference evidence="1 2" key="1">
    <citation type="journal article" date="2023" name="J. Hered.">
        <title>Chromosome-level genome of the wood stork (Mycteria americana) provides insight into avian chromosome evolution.</title>
        <authorList>
            <person name="Flamio R. Jr."/>
            <person name="Ramstad K.M."/>
        </authorList>
    </citation>
    <scope>NUCLEOTIDE SEQUENCE [LARGE SCALE GENOMIC DNA]</scope>
    <source>
        <strain evidence="1">JAX WOST 10</strain>
    </source>
</reference>
<dbReference type="PANTHER" id="PTHR33332">
    <property type="entry name" value="REVERSE TRANSCRIPTASE DOMAIN-CONTAINING PROTEIN"/>
    <property type="match status" value="1"/>
</dbReference>
<sequence length="148" mass="16536">MPLLPGSPFWKGSAPKELESRCATHPLPLPAGLELGVSSYSSLFQSAKFLATPIAGRKLKKMFLSVLQQGKNSNNIRNMVTGILGCIRQSIANRWREVILSLYSALVRPHLERCVQFSATQYKRDRDGLERAQQRAAKMMKGLEHLSL</sequence>
<evidence type="ECO:0000313" key="2">
    <source>
        <dbReference type="Proteomes" id="UP001333110"/>
    </source>
</evidence>
<proteinExistence type="predicted"/>
<evidence type="ECO:0000313" key="1">
    <source>
        <dbReference type="EMBL" id="KAK4818529.1"/>
    </source>
</evidence>
<comment type="caution">
    <text evidence="1">The sequence shown here is derived from an EMBL/GenBank/DDBJ whole genome shotgun (WGS) entry which is preliminary data.</text>
</comment>
<accession>A0AAN7N5R6</accession>
<dbReference type="AlphaFoldDB" id="A0AAN7N5R6"/>
<keyword evidence="2" id="KW-1185">Reference proteome</keyword>
<dbReference type="Proteomes" id="UP001333110">
    <property type="component" value="Unassembled WGS sequence"/>
</dbReference>
<dbReference type="EMBL" id="JAUNZN010000007">
    <property type="protein sequence ID" value="KAK4818529.1"/>
    <property type="molecule type" value="Genomic_DNA"/>
</dbReference>
<organism evidence="1 2">
    <name type="scientific">Mycteria americana</name>
    <name type="common">Wood stork</name>
    <dbReference type="NCBI Taxonomy" id="33587"/>
    <lineage>
        <taxon>Eukaryota</taxon>
        <taxon>Metazoa</taxon>
        <taxon>Chordata</taxon>
        <taxon>Craniata</taxon>
        <taxon>Vertebrata</taxon>
        <taxon>Euteleostomi</taxon>
        <taxon>Archelosauria</taxon>
        <taxon>Archosauria</taxon>
        <taxon>Dinosauria</taxon>
        <taxon>Saurischia</taxon>
        <taxon>Theropoda</taxon>
        <taxon>Coelurosauria</taxon>
        <taxon>Aves</taxon>
        <taxon>Neognathae</taxon>
        <taxon>Neoaves</taxon>
        <taxon>Aequornithes</taxon>
        <taxon>Ciconiiformes</taxon>
        <taxon>Ciconiidae</taxon>
        <taxon>Mycteria</taxon>
    </lineage>
</organism>
<protein>
    <submittedName>
        <fullName evidence="1">Uncharacterized protein</fullName>
    </submittedName>
</protein>
<name>A0AAN7N5R6_MYCAM</name>